<keyword evidence="4" id="KW-1185">Reference proteome</keyword>
<name>A0A9D4UHG2_ADICA</name>
<sequence length="828" mass="91757">MKGTEHLTSKQLDFLPRVGRFKEQELFQCTYRSCHAVTELGQVPWKSQALYHTCLSEEDIKVDSCKEHQGMTEKFSTLLRRRGKAKELHEGHLVHTQIIMLGYEESTFLANSVIEMYGNCEQVKDARILFEKLVNLNIYSFNIAIKIYGRNGMLDLARELFWKIPLRDVVSWSTMIGVLSQSGHYGEALDVYCQMVSGSIKPDKITFVCVLNACSYLALLKEGIEVHASIVAQQLESDIVVGTTLVNMYGKCGQVLYAANVFDRMPIRDTVCWNAMMTAYAQNGHSLAALSLLKNMLTEGIEPTSVSFLGAVEACAGHCFLQEGQRIHAIVNDSGFLPDCTLENALLNMYGKCGSLYLAGVVFESMPFRDTVSWTSMVVAFSHNEKYYDALRLYDGMRGAGVGPNNMAFVSALNACASLEALEGGQSIHNSIVVDCVCSDSMVEIALIHMYGKCKALCSAEKIFWGMVSLDVVAWNVMIASLISNNHIEDALEYFHSMKNQGFKPDDITYASVLDACSCVNRLFPGQHIHTVLFYLGYQLDSFIQTSLVIMYGRCGDLYKAKTALDSFFAQNIAAMNAYLSVLIENEHEKEALNFFYLMLSSGVRPDKISYVHAIDACATLAVFEDGKDIHDMYVTAEFKQDLVVATAVISMYGKCGTMLHARSVFKKIREWDLVLCNSMTSAFAQNGDISGARLIFTRMQGEGIKPDRSTFTSMLTACSHAGEVEEGSHLFVCMSTDHGLKHLEDQYVCLIDILARAANLDKAEQVIESIPCDLTSAMWLAFLSGCQTHDVERGLLGARACSVLNPEDASVYVLISNIAAAAGNRYC</sequence>
<dbReference type="FunFam" id="1.25.40.10:FF:000158">
    <property type="entry name" value="pentatricopeptide repeat-containing protein At2g33680"/>
    <property type="match status" value="1"/>
</dbReference>
<feature type="repeat" description="PPR" evidence="2">
    <location>
        <begin position="471"/>
        <end position="505"/>
    </location>
</feature>
<evidence type="ECO:0000313" key="4">
    <source>
        <dbReference type="Proteomes" id="UP000886520"/>
    </source>
</evidence>
<dbReference type="PANTHER" id="PTHR24015:SF548">
    <property type="entry name" value="OS08G0340900 PROTEIN"/>
    <property type="match status" value="1"/>
</dbReference>
<dbReference type="NCBIfam" id="TIGR00756">
    <property type="entry name" value="PPR"/>
    <property type="match status" value="5"/>
</dbReference>
<feature type="repeat" description="PPR" evidence="2">
    <location>
        <begin position="370"/>
        <end position="404"/>
    </location>
</feature>
<dbReference type="PANTHER" id="PTHR24015">
    <property type="entry name" value="OS07G0578800 PROTEIN-RELATED"/>
    <property type="match status" value="1"/>
</dbReference>
<dbReference type="Pfam" id="PF13041">
    <property type="entry name" value="PPR_2"/>
    <property type="match status" value="4"/>
</dbReference>
<dbReference type="EMBL" id="JABFUD020000016">
    <property type="protein sequence ID" value="KAI5067890.1"/>
    <property type="molecule type" value="Genomic_DNA"/>
</dbReference>
<dbReference type="InterPro" id="IPR011990">
    <property type="entry name" value="TPR-like_helical_dom_sf"/>
</dbReference>
<protein>
    <recommendedName>
        <fullName evidence="5">Pentatricopeptide repeat-containing protein</fullName>
    </recommendedName>
</protein>
<dbReference type="FunFam" id="1.25.40.10:FF:000073">
    <property type="entry name" value="Pentatricopeptide repeat-containing protein chloroplastic"/>
    <property type="match status" value="2"/>
</dbReference>
<dbReference type="Gene3D" id="1.25.40.10">
    <property type="entry name" value="Tetratricopeptide repeat domain"/>
    <property type="match status" value="6"/>
</dbReference>
<keyword evidence="1" id="KW-0677">Repeat</keyword>
<accession>A0A9D4UHG2</accession>
<dbReference type="InterPro" id="IPR046960">
    <property type="entry name" value="PPR_At4g14850-like_plant"/>
</dbReference>
<dbReference type="FunFam" id="1.25.40.10:FF:000442">
    <property type="entry name" value="Pentatricopeptide repeat-containing protein At3g49710"/>
    <property type="match status" value="1"/>
</dbReference>
<dbReference type="Proteomes" id="UP000886520">
    <property type="component" value="Chromosome 16"/>
</dbReference>
<proteinExistence type="predicted"/>
<organism evidence="3 4">
    <name type="scientific">Adiantum capillus-veneris</name>
    <name type="common">Maidenhair fern</name>
    <dbReference type="NCBI Taxonomy" id="13818"/>
    <lineage>
        <taxon>Eukaryota</taxon>
        <taxon>Viridiplantae</taxon>
        <taxon>Streptophyta</taxon>
        <taxon>Embryophyta</taxon>
        <taxon>Tracheophyta</taxon>
        <taxon>Polypodiopsida</taxon>
        <taxon>Polypodiidae</taxon>
        <taxon>Polypodiales</taxon>
        <taxon>Pteridineae</taxon>
        <taxon>Pteridaceae</taxon>
        <taxon>Vittarioideae</taxon>
        <taxon>Adiantum</taxon>
    </lineage>
</organism>
<gene>
    <name evidence="3" type="ORF">GOP47_0016235</name>
</gene>
<feature type="repeat" description="PPR" evidence="2">
    <location>
        <begin position="673"/>
        <end position="707"/>
    </location>
</feature>
<comment type="caution">
    <text evidence="3">The sequence shown here is derived from an EMBL/GenBank/DDBJ whole genome shotgun (WGS) entry which is preliminary data.</text>
</comment>
<dbReference type="PROSITE" id="PS51375">
    <property type="entry name" value="PPR"/>
    <property type="match status" value="6"/>
</dbReference>
<dbReference type="FunFam" id="1.25.40.10:FF:000031">
    <property type="entry name" value="Pentatricopeptide repeat-containing protein mitochondrial"/>
    <property type="match status" value="1"/>
</dbReference>
<evidence type="ECO:0000313" key="3">
    <source>
        <dbReference type="EMBL" id="KAI5067890.1"/>
    </source>
</evidence>
<evidence type="ECO:0000256" key="2">
    <source>
        <dbReference type="PROSITE-ProRule" id="PRU00708"/>
    </source>
</evidence>
<reference evidence="3" key="1">
    <citation type="submission" date="2021-01" db="EMBL/GenBank/DDBJ databases">
        <title>Adiantum capillus-veneris genome.</title>
        <authorList>
            <person name="Fang Y."/>
            <person name="Liao Q."/>
        </authorList>
    </citation>
    <scope>NUCLEOTIDE SEQUENCE</scope>
    <source>
        <strain evidence="3">H3</strain>
        <tissue evidence="3">Leaf</tissue>
    </source>
</reference>
<feature type="repeat" description="PPR" evidence="2">
    <location>
        <begin position="168"/>
        <end position="202"/>
    </location>
</feature>
<dbReference type="OrthoDB" id="185373at2759"/>
<feature type="repeat" description="PPR" evidence="2">
    <location>
        <begin position="572"/>
        <end position="606"/>
    </location>
</feature>
<dbReference type="InterPro" id="IPR002885">
    <property type="entry name" value="PPR_rpt"/>
</dbReference>
<dbReference type="GO" id="GO:0009451">
    <property type="term" value="P:RNA modification"/>
    <property type="evidence" value="ECO:0007669"/>
    <property type="project" value="InterPro"/>
</dbReference>
<dbReference type="AlphaFoldDB" id="A0A9D4UHG2"/>
<dbReference type="Pfam" id="PF01535">
    <property type="entry name" value="PPR"/>
    <property type="match status" value="4"/>
</dbReference>
<feature type="repeat" description="PPR" evidence="2">
    <location>
        <begin position="269"/>
        <end position="303"/>
    </location>
</feature>
<evidence type="ECO:0000256" key="1">
    <source>
        <dbReference type="ARBA" id="ARBA00022737"/>
    </source>
</evidence>
<dbReference type="GO" id="GO:0003723">
    <property type="term" value="F:RNA binding"/>
    <property type="evidence" value="ECO:0007669"/>
    <property type="project" value="InterPro"/>
</dbReference>
<dbReference type="GO" id="GO:0048731">
    <property type="term" value="P:system development"/>
    <property type="evidence" value="ECO:0007669"/>
    <property type="project" value="UniProtKB-ARBA"/>
</dbReference>
<evidence type="ECO:0008006" key="5">
    <source>
        <dbReference type="Google" id="ProtNLM"/>
    </source>
</evidence>